<evidence type="ECO:0000256" key="1">
    <source>
        <dbReference type="SAM" id="MobiDB-lite"/>
    </source>
</evidence>
<name>A0A1M4THH5_9BACT</name>
<feature type="region of interest" description="Disordered" evidence="1">
    <location>
        <begin position="106"/>
        <end position="127"/>
    </location>
</feature>
<sequence length="255" mass="29472">MPSLTLYLLWDDIQFDSGCLRIRPGRVQHILKPIPFKGAQASLNAIKQEYFVAKYNKPIKLVFKDSSLDKAASPAWAEINDLIEKAIEITRFATVPKTIAKKLTAPRKRSAASGDAPEISKEQQQQERPNYLKILARHQSEAYRLITIQEQYGSRLEESHIYRFITGTGRVLIVWENTNASRAAYLFIARPDSLQEQLTRIEAFIHTGDVQYKRSRFQKLKENKQLRSQLAYVGSVRHETVAQFETDIMTYIHRY</sequence>
<organism evidence="2 3">
    <name type="scientific">Cnuella takakiae</name>
    <dbReference type="NCBI Taxonomy" id="1302690"/>
    <lineage>
        <taxon>Bacteria</taxon>
        <taxon>Pseudomonadati</taxon>
        <taxon>Bacteroidota</taxon>
        <taxon>Chitinophagia</taxon>
        <taxon>Chitinophagales</taxon>
        <taxon>Chitinophagaceae</taxon>
        <taxon>Cnuella</taxon>
    </lineage>
</organism>
<dbReference type="EMBL" id="FQUO01000001">
    <property type="protein sequence ID" value="SHE43855.1"/>
    <property type="molecule type" value="Genomic_DNA"/>
</dbReference>
<dbReference type="OrthoDB" id="1494720at2"/>
<dbReference type="AlphaFoldDB" id="A0A1M4THH5"/>
<protein>
    <submittedName>
        <fullName evidence="2">Uncharacterized protein</fullName>
    </submittedName>
</protein>
<dbReference type="RefSeq" id="WP_073039405.1">
    <property type="nucleotide sequence ID" value="NZ_FQUO01000001.1"/>
</dbReference>
<evidence type="ECO:0000313" key="2">
    <source>
        <dbReference type="EMBL" id="SHE43855.1"/>
    </source>
</evidence>
<reference evidence="2 3" key="1">
    <citation type="submission" date="2016-11" db="EMBL/GenBank/DDBJ databases">
        <authorList>
            <person name="Jaros S."/>
            <person name="Januszkiewicz K."/>
            <person name="Wedrychowicz H."/>
        </authorList>
    </citation>
    <scope>NUCLEOTIDE SEQUENCE [LARGE SCALE GENOMIC DNA]</scope>
    <source>
        <strain evidence="2 3">DSM 26897</strain>
    </source>
</reference>
<gene>
    <name evidence="2" type="ORF">SAMN05444008_101411</name>
</gene>
<evidence type="ECO:0000313" key="3">
    <source>
        <dbReference type="Proteomes" id="UP000184368"/>
    </source>
</evidence>
<keyword evidence="3" id="KW-1185">Reference proteome</keyword>
<dbReference type="Proteomes" id="UP000184368">
    <property type="component" value="Unassembled WGS sequence"/>
</dbReference>
<accession>A0A1M4THH5</accession>
<proteinExistence type="predicted"/>